<dbReference type="Proteomes" id="UP000589716">
    <property type="component" value="Unassembled WGS sequence"/>
</dbReference>
<accession>A0A853IY08</accession>
<dbReference type="PANTHER" id="PTHR11614">
    <property type="entry name" value="PHOSPHOLIPASE-RELATED"/>
    <property type="match status" value="1"/>
</dbReference>
<comment type="caution">
    <text evidence="2">The sequence shown here is derived from an EMBL/GenBank/DDBJ whole genome shotgun (WGS) entry which is preliminary data.</text>
</comment>
<evidence type="ECO:0000259" key="1">
    <source>
        <dbReference type="Pfam" id="PF12146"/>
    </source>
</evidence>
<organism evidence="2 3">
    <name type="scientific">Ottowia beijingensis</name>
    <dbReference type="NCBI Taxonomy" id="1207057"/>
    <lineage>
        <taxon>Bacteria</taxon>
        <taxon>Pseudomonadati</taxon>
        <taxon>Pseudomonadota</taxon>
        <taxon>Betaproteobacteria</taxon>
        <taxon>Burkholderiales</taxon>
        <taxon>Comamonadaceae</taxon>
        <taxon>Ottowia</taxon>
    </lineage>
</organism>
<keyword evidence="2" id="KW-0378">Hydrolase</keyword>
<dbReference type="InterPro" id="IPR022742">
    <property type="entry name" value="Hydrolase_4"/>
</dbReference>
<name>A0A853IY08_9BURK</name>
<dbReference type="Gene3D" id="3.40.50.1820">
    <property type="entry name" value="alpha/beta hydrolase"/>
    <property type="match status" value="1"/>
</dbReference>
<dbReference type="EMBL" id="JACCKX010000001">
    <property type="protein sequence ID" value="NZA02088.1"/>
    <property type="molecule type" value="Genomic_DNA"/>
</dbReference>
<dbReference type="InterPro" id="IPR051044">
    <property type="entry name" value="MAG_DAG_Lipase"/>
</dbReference>
<dbReference type="GO" id="GO:0016787">
    <property type="term" value="F:hydrolase activity"/>
    <property type="evidence" value="ECO:0007669"/>
    <property type="project" value="UniProtKB-KW"/>
</dbReference>
<keyword evidence="3" id="KW-1185">Reference proteome</keyword>
<reference evidence="2 3" key="1">
    <citation type="submission" date="2020-07" db="EMBL/GenBank/DDBJ databases">
        <authorList>
            <person name="Maaloum M."/>
        </authorList>
    </citation>
    <scope>NUCLEOTIDE SEQUENCE [LARGE SCALE GENOMIC DNA]</scope>
    <source>
        <strain evidence="2 3">GCS-AN-3</strain>
    </source>
</reference>
<sequence length="300" mass="32668">MTSDSTLSHFASAHGDALALHDWPLSAGWPTRGVVLLVHGLGEHVGRYMHVADRLNQWGFSVRGYDQYGHGESAGIRGELPTDDQLLTDLAAVIDDTRIRMDDRLPLILLGHSLGGLVAARLVSLKLRRVDALVLSSPSLDVGMTVVQKALTASLYRVAPQARVANGVDARFLSHDHAVVDAYRDDPLVHDRISARLAHFIATAGPAVIKRAPRWKVPTLLLYAGQDRLVRAAGSRAFASAAPAEWVTAQDFPMHYHELFNELESAPVFEALHDWLVSRFPPIVLGEASEPMPGGAPSHF</sequence>
<evidence type="ECO:0000313" key="3">
    <source>
        <dbReference type="Proteomes" id="UP000589716"/>
    </source>
</evidence>
<dbReference type="RefSeq" id="WP_180550453.1">
    <property type="nucleotide sequence ID" value="NZ_JACCKX010000001.1"/>
</dbReference>
<dbReference type="AlphaFoldDB" id="A0A853IY08"/>
<dbReference type="InterPro" id="IPR029058">
    <property type="entry name" value="AB_hydrolase_fold"/>
</dbReference>
<proteinExistence type="predicted"/>
<evidence type="ECO:0000313" key="2">
    <source>
        <dbReference type="EMBL" id="NZA02088.1"/>
    </source>
</evidence>
<protein>
    <submittedName>
        <fullName evidence="2">Alpha/beta hydrolase</fullName>
    </submittedName>
</protein>
<dbReference type="SUPFAM" id="SSF53474">
    <property type="entry name" value="alpha/beta-Hydrolases"/>
    <property type="match status" value="1"/>
</dbReference>
<feature type="domain" description="Serine aminopeptidase S33" evidence="1">
    <location>
        <begin position="31"/>
        <end position="264"/>
    </location>
</feature>
<dbReference type="Pfam" id="PF12146">
    <property type="entry name" value="Hydrolase_4"/>
    <property type="match status" value="1"/>
</dbReference>
<gene>
    <name evidence="2" type="ORF">H0I39_10595</name>
</gene>